<dbReference type="Pfam" id="PF00004">
    <property type="entry name" value="AAA"/>
    <property type="match status" value="1"/>
</dbReference>
<proteinExistence type="predicted"/>
<gene>
    <name evidence="2" type="ORF">UFOVP1323_35</name>
</gene>
<dbReference type="GO" id="GO:0016887">
    <property type="term" value="F:ATP hydrolysis activity"/>
    <property type="evidence" value="ECO:0007669"/>
    <property type="project" value="InterPro"/>
</dbReference>
<organism evidence="2">
    <name type="scientific">uncultured Caudovirales phage</name>
    <dbReference type="NCBI Taxonomy" id="2100421"/>
    <lineage>
        <taxon>Viruses</taxon>
        <taxon>Duplodnaviria</taxon>
        <taxon>Heunggongvirae</taxon>
        <taxon>Uroviricota</taxon>
        <taxon>Caudoviricetes</taxon>
        <taxon>Peduoviridae</taxon>
        <taxon>Maltschvirus</taxon>
        <taxon>Maltschvirus maltsch</taxon>
    </lineage>
</organism>
<sequence>MTFDRSQKYVVLLNGPPGCGKDTVAQHLVQYLQFSHMKFAAPIKRMAAGLLAMDVSSVEKHKDAEFNILCKEIETILPSVIGYEDAKQYEYGPKDTLRQLLIRISEEYLKPTYGNSFFGRLAVRELKRSAYPLTIFTDSGFYEEAHTVVRSIGRRNTILIRLHREGHDFRNDSRSYLRGVAGEERDIENNGPINHTAAQVAVAVRNHFGLKLLKEIEL</sequence>
<evidence type="ECO:0000259" key="1">
    <source>
        <dbReference type="Pfam" id="PF00004"/>
    </source>
</evidence>
<dbReference type="GO" id="GO:0005524">
    <property type="term" value="F:ATP binding"/>
    <property type="evidence" value="ECO:0007669"/>
    <property type="project" value="InterPro"/>
</dbReference>
<name>A0A6J5RNI1_9CAUD</name>
<dbReference type="EMBL" id="LR797264">
    <property type="protein sequence ID" value="CAB4197572.1"/>
    <property type="molecule type" value="Genomic_DNA"/>
</dbReference>
<dbReference type="InterPro" id="IPR003959">
    <property type="entry name" value="ATPase_AAA_core"/>
</dbReference>
<feature type="domain" description="ATPase AAA-type core" evidence="1">
    <location>
        <begin position="11"/>
        <end position="86"/>
    </location>
</feature>
<evidence type="ECO:0000313" key="2">
    <source>
        <dbReference type="EMBL" id="CAB4197572.1"/>
    </source>
</evidence>
<dbReference type="Gene3D" id="3.40.50.300">
    <property type="entry name" value="P-loop containing nucleotide triphosphate hydrolases"/>
    <property type="match status" value="1"/>
</dbReference>
<reference evidence="2" key="1">
    <citation type="submission" date="2020-05" db="EMBL/GenBank/DDBJ databases">
        <authorList>
            <person name="Chiriac C."/>
            <person name="Salcher M."/>
            <person name="Ghai R."/>
            <person name="Kavagutti S V."/>
        </authorList>
    </citation>
    <scope>NUCLEOTIDE SEQUENCE</scope>
</reference>
<accession>A0A6J5RNI1</accession>
<dbReference type="InterPro" id="IPR027417">
    <property type="entry name" value="P-loop_NTPase"/>
</dbReference>
<dbReference type="SUPFAM" id="SSF52540">
    <property type="entry name" value="P-loop containing nucleoside triphosphate hydrolases"/>
    <property type="match status" value="1"/>
</dbReference>
<protein>
    <submittedName>
        <fullName evidence="2">ATPase, AAA-type, core</fullName>
    </submittedName>
</protein>